<dbReference type="InterPro" id="IPR014746">
    <property type="entry name" value="Gln_synth/guanido_kin_cat_dom"/>
</dbReference>
<reference evidence="1 2" key="1">
    <citation type="submission" date="2022-09" db="EMBL/GenBank/DDBJ databases">
        <title>Enrichment on poylsaccharides allowed isolation of novel metabolic and taxonomic groups of Haloarchaea.</title>
        <authorList>
            <person name="Sorokin D.Y."/>
            <person name="Elcheninov A.G."/>
            <person name="Khizhniak T.V."/>
            <person name="Kolganova T.V."/>
            <person name="Kublanov I.V."/>
        </authorList>
    </citation>
    <scope>NUCLEOTIDE SEQUENCE [LARGE SCALE GENOMIC DNA]</scope>
    <source>
        <strain evidence="1 2">AArc-curdl1</strain>
    </source>
</reference>
<keyword evidence="2" id="KW-1185">Reference proteome</keyword>
<dbReference type="RefSeq" id="WP_342809549.1">
    <property type="nucleotide sequence ID" value="NZ_JAOPJZ010000014.1"/>
</dbReference>
<dbReference type="Pfam" id="PF04107">
    <property type="entry name" value="GCS2"/>
    <property type="match status" value="1"/>
</dbReference>
<dbReference type="InterPro" id="IPR050141">
    <property type="entry name" value="GCL_type2/YbdK_subfam"/>
</dbReference>
<dbReference type="AlphaFoldDB" id="A0AAP2ZA59"/>
<protein>
    <submittedName>
        <fullName evidence="1">Glutamate-cysteine ligase family protein</fullName>
    </submittedName>
</protein>
<dbReference type="Proteomes" id="UP001321047">
    <property type="component" value="Unassembled WGS sequence"/>
</dbReference>
<proteinExistence type="predicted"/>
<dbReference type="GO" id="GO:0042398">
    <property type="term" value="P:modified amino acid biosynthetic process"/>
    <property type="evidence" value="ECO:0007669"/>
    <property type="project" value="InterPro"/>
</dbReference>
<evidence type="ECO:0000313" key="2">
    <source>
        <dbReference type="Proteomes" id="UP001321047"/>
    </source>
</evidence>
<gene>
    <name evidence="1" type="ORF">OB919_14780</name>
</gene>
<comment type="caution">
    <text evidence="1">The sequence shown here is derived from an EMBL/GenBank/DDBJ whole genome shotgun (WGS) entry which is preliminary data.</text>
</comment>
<dbReference type="SUPFAM" id="SSF55931">
    <property type="entry name" value="Glutamine synthetase/guanido kinase"/>
    <property type="match status" value="1"/>
</dbReference>
<organism evidence="1 2">
    <name type="scientific">Natronosalvus hydrolyticus</name>
    <dbReference type="NCBI Taxonomy" id="2979988"/>
    <lineage>
        <taxon>Archaea</taxon>
        <taxon>Methanobacteriati</taxon>
        <taxon>Methanobacteriota</taxon>
        <taxon>Stenosarchaea group</taxon>
        <taxon>Halobacteria</taxon>
        <taxon>Halobacteriales</taxon>
        <taxon>Natrialbaceae</taxon>
        <taxon>Natronosalvus</taxon>
    </lineage>
</organism>
<dbReference type="PANTHER" id="PTHR36510">
    <property type="entry name" value="GLUTAMATE--CYSTEINE LIGASE 2-RELATED"/>
    <property type="match status" value="1"/>
</dbReference>
<dbReference type="GO" id="GO:0004357">
    <property type="term" value="F:glutamate-cysteine ligase activity"/>
    <property type="evidence" value="ECO:0007669"/>
    <property type="project" value="InterPro"/>
</dbReference>
<dbReference type="InterPro" id="IPR006336">
    <property type="entry name" value="GCS2"/>
</dbReference>
<dbReference type="Gene3D" id="3.30.590.20">
    <property type="match status" value="1"/>
</dbReference>
<dbReference type="PANTHER" id="PTHR36510:SF1">
    <property type="entry name" value="GLUTAMATE--CYSTEINE LIGASE 2-RELATED"/>
    <property type="match status" value="1"/>
</dbReference>
<name>A0AAP2ZA59_9EURY</name>
<accession>A0AAP2ZA59</accession>
<sequence length="401" mass="44984">MQKSIEVEYWVIDRDGELTSPGSLIDHSDQVEEEFVEPLFELKTPPCETVADLQTTFVDQLDDILTRADELEKKLVPLGTPINSGPIDRLPGERGRIQEQVVGSNFNFSKYCAGTHVHFEQRNVVDQLNTLIALDPALALCNSSPYLNGEWIADGARPYCYRKMGYAEFPKHGQLWHYVDTVAQWHRRLGRCYDEFKSAADEAGIDPDVFAEHFSQDDVVWTPVRLRDEMPTVEWRAPDATLPSQLLRLVEGVDAVMEAIHHTNVWIAGETPNETGGDGAGGSAGWENDLYTDLQTKLSAETVDRERIDSGDAGVTAEGIVLPEFDPLFDLVEEAIHKGIHSKPVADYLERMGFSMEEFLPISSQIGGRKHVTRSDACELRLEFAERLEADVATLVEQKRL</sequence>
<keyword evidence="1" id="KW-0436">Ligase</keyword>
<evidence type="ECO:0000313" key="1">
    <source>
        <dbReference type="EMBL" id="MCU4753228.1"/>
    </source>
</evidence>
<dbReference type="EMBL" id="JAOPJZ010000014">
    <property type="protein sequence ID" value="MCU4753228.1"/>
    <property type="molecule type" value="Genomic_DNA"/>
</dbReference>